<keyword evidence="3" id="KW-1185">Reference proteome</keyword>
<protein>
    <recommendedName>
        <fullName evidence="1">D-apionate lactonase C-terminal domain-containing protein</fullName>
    </recommendedName>
</protein>
<sequence>MASLTVASSSVASISASLHVVPSLKSTSSIFSGVPPANTILPAESSTGTQASNVTDSVYIEWNEPWAESRSTLTLLFVVNSELLSNSSIHDKAFESLQSLSSDYVRFLAWYPYPKISVPALEPPNITESTCTTSWNFTYADQLLGDFLRSTPGKIHSVGFSTTPAWMWISGQNKYPSDVNEIDFRYNQGTQLRDPSMTEIADYYRRIVNWYVNGGFTDECGTYHYSGHHWPIELWEVLNEPELEHQFTPELYNKFYDAITAAIREVAPKIQFVGGGLINKTIDWVETFMDSSKHTPGTELGWLSYHHYGWPDPNVTDEQEQATSSFQQMDDFILQVQKINQVRARLNPGMRIGFGEIGTILQKAGIHITPGYVISDEYWVWSASVFAYVFAKTSGLDIDAIAQSQLHGYPGQFESVSMVDYRTAEPNARYRVLEMLQKNFQAGDKLLNTTSADEKAYHAQAYRTVDGQRKLLLINKTAQNHTLTISSFNQGEAQICDVSSGSNPHRTEIVQGDEITLTPFATVILIPSC</sequence>
<evidence type="ECO:0000313" key="2">
    <source>
        <dbReference type="EMBL" id="KJZ69772.1"/>
    </source>
</evidence>
<dbReference type="Gene3D" id="3.20.20.80">
    <property type="entry name" value="Glycosidases"/>
    <property type="match status" value="1"/>
</dbReference>
<dbReference type="Pfam" id="PF25839">
    <property type="entry name" value="Apionate_lact_C"/>
    <property type="match status" value="1"/>
</dbReference>
<dbReference type="AlphaFoldDB" id="A0A0F7ZWY3"/>
<dbReference type="Proteomes" id="UP000054481">
    <property type="component" value="Unassembled WGS sequence"/>
</dbReference>
<accession>A0A0F7ZWY3</accession>
<evidence type="ECO:0000313" key="3">
    <source>
        <dbReference type="Proteomes" id="UP000054481"/>
    </source>
</evidence>
<name>A0A0F7ZWY3_9HYPO</name>
<dbReference type="EMBL" id="KQ030680">
    <property type="protein sequence ID" value="KJZ69772.1"/>
    <property type="molecule type" value="Genomic_DNA"/>
</dbReference>
<dbReference type="OrthoDB" id="1100386at2759"/>
<proteinExistence type="predicted"/>
<dbReference type="SUPFAM" id="SSF51445">
    <property type="entry name" value="(Trans)glycosidases"/>
    <property type="match status" value="1"/>
</dbReference>
<organism evidence="2 3">
    <name type="scientific">Hirsutella minnesotensis 3608</name>
    <dbReference type="NCBI Taxonomy" id="1043627"/>
    <lineage>
        <taxon>Eukaryota</taxon>
        <taxon>Fungi</taxon>
        <taxon>Dikarya</taxon>
        <taxon>Ascomycota</taxon>
        <taxon>Pezizomycotina</taxon>
        <taxon>Sordariomycetes</taxon>
        <taxon>Hypocreomycetidae</taxon>
        <taxon>Hypocreales</taxon>
        <taxon>Ophiocordycipitaceae</taxon>
        <taxon>Hirsutella</taxon>
    </lineage>
</organism>
<gene>
    <name evidence="2" type="ORF">HIM_10831</name>
</gene>
<dbReference type="InterPro" id="IPR017853">
    <property type="entry name" value="GH"/>
</dbReference>
<evidence type="ECO:0000259" key="1">
    <source>
        <dbReference type="Pfam" id="PF25839"/>
    </source>
</evidence>
<dbReference type="InterPro" id="IPR058789">
    <property type="entry name" value="ApnL_C"/>
</dbReference>
<reference evidence="2 3" key="1">
    <citation type="journal article" date="2014" name="Genome Biol. Evol.">
        <title>Comparative genomics and transcriptomics analyses reveal divergent lifestyle features of nematode endoparasitic fungus Hirsutella minnesotensis.</title>
        <authorList>
            <person name="Lai Y."/>
            <person name="Liu K."/>
            <person name="Zhang X."/>
            <person name="Zhang X."/>
            <person name="Li K."/>
            <person name="Wang N."/>
            <person name="Shu C."/>
            <person name="Wu Y."/>
            <person name="Wang C."/>
            <person name="Bushley K.E."/>
            <person name="Xiang M."/>
            <person name="Liu X."/>
        </authorList>
    </citation>
    <scope>NUCLEOTIDE SEQUENCE [LARGE SCALE GENOMIC DNA]</scope>
    <source>
        <strain evidence="2 3">3608</strain>
    </source>
</reference>
<feature type="domain" description="D-apionate lactonase C-terminal" evidence="1">
    <location>
        <begin position="458"/>
        <end position="524"/>
    </location>
</feature>